<dbReference type="EMBL" id="QWIK01001007">
    <property type="protein sequence ID" value="RMX98461.1"/>
    <property type="molecule type" value="Genomic_DNA"/>
</dbReference>
<dbReference type="InterPro" id="IPR036188">
    <property type="entry name" value="FAD/NAD-bd_sf"/>
</dbReference>
<dbReference type="Proteomes" id="UP000282582">
    <property type="component" value="Unassembled WGS sequence"/>
</dbReference>
<dbReference type="InterPro" id="IPR010451">
    <property type="entry name" value="Acetoacetate_decarboxylase"/>
</dbReference>
<dbReference type="Gene3D" id="2.40.400.10">
    <property type="entry name" value="Acetoacetate decarboxylase-like"/>
    <property type="match status" value="1"/>
</dbReference>
<evidence type="ECO:0000256" key="1">
    <source>
        <dbReference type="ARBA" id="ARBA00007992"/>
    </source>
</evidence>
<evidence type="ECO:0000313" key="9">
    <source>
        <dbReference type="Proteomes" id="UP000282582"/>
    </source>
</evidence>
<dbReference type="Pfam" id="PF01494">
    <property type="entry name" value="FAD_binding_3"/>
    <property type="match status" value="1"/>
</dbReference>
<protein>
    <recommendedName>
        <fullName evidence="7">FAD-binding domain-containing protein</fullName>
    </recommendedName>
</protein>
<feature type="compositionally biased region" description="Low complexity" evidence="6">
    <location>
        <begin position="442"/>
        <end position="457"/>
    </location>
</feature>
<dbReference type="SUPFAM" id="SSF51905">
    <property type="entry name" value="FAD/NAD(P)-binding domain"/>
    <property type="match status" value="1"/>
</dbReference>
<comment type="similarity">
    <text evidence="1">Belongs to the paxM FAD-dependent monooxygenase family.</text>
</comment>
<dbReference type="GO" id="GO:0004497">
    <property type="term" value="F:monooxygenase activity"/>
    <property type="evidence" value="ECO:0007669"/>
    <property type="project" value="UniProtKB-KW"/>
</dbReference>
<dbReference type="Gene3D" id="3.50.50.60">
    <property type="entry name" value="FAD/NAD(P)-binding domain"/>
    <property type="match status" value="1"/>
</dbReference>
<gene>
    <name evidence="8" type="ORF">D0868_10078</name>
</gene>
<dbReference type="SUPFAM" id="SSF54373">
    <property type="entry name" value="FAD-linked reductases, C-terminal domain"/>
    <property type="match status" value="1"/>
</dbReference>
<dbReference type="InterPro" id="IPR002938">
    <property type="entry name" value="FAD-bd"/>
</dbReference>
<keyword evidence="5" id="KW-0503">Monooxygenase</keyword>
<evidence type="ECO:0000256" key="3">
    <source>
        <dbReference type="ARBA" id="ARBA00022827"/>
    </source>
</evidence>
<sequence>MAHPGAFRQCEGTPLHILIVGAGIGGLSAAMALRQQGHEVELFEQSKMSQETGAAIHLASNCNGLLRRMGLFAEDLGAVECTTVKEFLPHTADMKYTVDAKGMGDKLWTHPWHLAHRAHLHTALRNMATDSNGKGTPAKLHLACRVKSVSPDSATITLEDGVQFQGDLLIGADGVHSRTRTSIPGGDMKPFDSGKSAFRFLIPTETLKEDPRTAEYITPSTLTMWIGEDRRLVMYPCMDNTQMNFVCIHPSKESEMEGTTEGEIVYWAADDSADWQKTGSKEKMLQIYDSFHTSCKSIIEKAEQPKIWKLLDMDKMPTFVHKRLAVLGDAAHPFLPHQGQGGGQAIEDAVSLAAVLPLGTLPEEVSERLQIYNQCRYERAHKIQDFTRTAGKDASELAAEGKKLDMHEYQAYNFCHDAWDYTNAALKDHLISKDKTVRFRSPLSFGPSPGPRRPLGLDPSHSAIQSSRKSNPETFTTYAVRFQTSGTYLQRMLPPGFDFTTPGTKVYASISCTTLDNMTWLGGKGYSHCGLYIHGVSYTKRDGSKLHGSYLPILFESLADPIITGRSELGMPKLFADINVAPGSDGSSCKISLSWRGVEFGNVSITGLAEDESSTVNGAAYTEPQRGPGPPPPPPEQGLFAYRYVPAVGKPGKVDAEYPVFVPKVDPQPGSATPLSLKSAKARLEFSARDWQSLPTLHHIAKVLAEIPIYGIEEAKLTKGYGVDDVSGARRIE</sequence>
<dbReference type="PANTHER" id="PTHR13789:SF261">
    <property type="entry name" value="HYDROXYLASE, PUTATIVE (AFU_ORTHOLOGUE AFUA_7G00590)-RELATED"/>
    <property type="match status" value="1"/>
</dbReference>
<evidence type="ECO:0000256" key="4">
    <source>
        <dbReference type="ARBA" id="ARBA00023002"/>
    </source>
</evidence>
<feature type="compositionally biased region" description="Polar residues" evidence="6">
    <location>
        <begin position="462"/>
        <end position="471"/>
    </location>
</feature>
<dbReference type="AlphaFoldDB" id="A0A3M6Y6G0"/>
<dbReference type="PRINTS" id="PR00420">
    <property type="entry name" value="RNGMNOXGNASE"/>
</dbReference>
<dbReference type="GO" id="GO:0071949">
    <property type="term" value="F:FAD binding"/>
    <property type="evidence" value="ECO:0007669"/>
    <property type="project" value="InterPro"/>
</dbReference>
<proteinExistence type="inferred from homology"/>
<dbReference type="InterPro" id="IPR023375">
    <property type="entry name" value="ADC_dom_sf"/>
</dbReference>
<organism evidence="8 9">
    <name type="scientific">Hortaea werneckii</name>
    <name type="common">Black yeast</name>
    <name type="synonym">Cladosporium werneckii</name>
    <dbReference type="NCBI Taxonomy" id="91943"/>
    <lineage>
        <taxon>Eukaryota</taxon>
        <taxon>Fungi</taxon>
        <taxon>Dikarya</taxon>
        <taxon>Ascomycota</taxon>
        <taxon>Pezizomycotina</taxon>
        <taxon>Dothideomycetes</taxon>
        <taxon>Dothideomycetidae</taxon>
        <taxon>Mycosphaerellales</taxon>
        <taxon>Teratosphaeriaceae</taxon>
        <taxon>Hortaea</taxon>
    </lineage>
</organism>
<evidence type="ECO:0000259" key="7">
    <source>
        <dbReference type="Pfam" id="PF01494"/>
    </source>
</evidence>
<dbReference type="PANTHER" id="PTHR13789">
    <property type="entry name" value="MONOOXYGENASE"/>
    <property type="match status" value="1"/>
</dbReference>
<feature type="domain" description="FAD-binding" evidence="7">
    <location>
        <begin position="17"/>
        <end position="387"/>
    </location>
</feature>
<dbReference type="SUPFAM" id="SSF160104">
    <property type="entry name" value="Acetoacetate decarboxylase-like"/>
    <property type="match status" value="1"/>
</dbReference>
<evidence type="ECO:0000256" key="6">
    <source>
        <dbReference type="SAM" id="MobiDB-lite"/>
    </source>
</evidence>
<feature type="region of interest" description="Disordered" evidence="6">
    <location>
        <begin position="442"/>
        <end position="471"/>
    </location>
</feature>
<reference evidence="8 9" key="1">
    <citation type="journal article" date="2018" name="BMC Genomics">
        <title>Genomic evidence for intraspecific hybridization in a clonal and extremely halotolerant yeast.</title>
        <authorList>
            <person name="Gostincar C."/>
            <person name="Stajich J.E."/>
            <person name="Zupancic J."/>
            <person name="Zalar P."/>
            <person name="Gunde-Cimerman N."/>
        </authorList>
    </citation>
    <scope>NUCLEOTIDE SEQUENCE [LARGE SCALE GENOMIC DNA]</scope>
    <source>
        <strain evidence="8 9">EXF-6654</strain>
    </source>
</reference>
<evidence type="ECO:0000313" key="8">
    <source>
        <dbReference type="EMBL" id="RMX98461.1"/>
    </source>
</evidence>
<keyword evidence="3" id="KW-0274">FAD</keyword>
<evidence type="ECO:0000256" key="2">
    <source>
        <dbReference type="ARBA" id="ARBA00022630"/>
    </source>
</evidence>
<dbReference type="GO" id="GO:0016829">
    <property type="term" value="F:lyase activity"/>
    <property type="evidence" value="ECO:0007669"/>
    <property type="project" value="InterPro"/>
</dbReference>
<keyword evidence="2" id="KW-0285">Flavoprotein</keyword>
<keyword evidence="4" id="KW-0560">Oxidoreductase</keyword>
<dbReference type="InterPro" id="IPR050493">
    <property type="entry name" value="FAD-dep_Monooxygenase_BioMet"/>
</dbReference>
<comment type="caution">
    <text evidence="8">The sequence shown here is derived from an EMBL/GenBank/DDBJ whole genome shotgun (WGS) entry which is preliminary data.</text>
</comment>
<dbReference type="Pfam" id="PF06314">
    <property type="entry name" value="ADC"/>
    <property type="match status" value="1"/>
</dbReference>
<name>A0A3M6Y6G0_HORWE</name>
<evidence type="ECO:0000256" key="5">
    <source>
        <dbReference type="ARBA" id="ARBA00023033"/>
    </source>
</evidence>
<accession>A0A3M6Y6G0</accession>